<dbReference type="Proteomes" id="UP001060085">
    <property type="component" value="Linkage Group LG02"/>
</dbReference>
<organism evidence="1 2">
    <name type="scientific">Catharanthus roseus</name>
    <name type="common">Madagascar periwinkle</name>
    <name type="synonym">Vinca rosea</name>
    <dbReference type="NCBI Taxonomy" id="4058"/>
    <lineage>
        <taxon>Eukaryota</taxon>
        <taxon>Viridiplantae</taxon>
        <taxon>Streptophyta</taxon>
        <taxon>Embryophyta</taxon>
        <taxon>Tracheophyta</taxon>
        <taxon>Spermatophyta</taxon>
        <taxon>Magnoliopsida</taxon>
        <taxon>eudicotyledons</taxon>
        <taxon>Gunneridae</taxon>
        <taxon>Pentapetalae</taxon>
        <taxon>asterids</taxon>
        <taxon>lamiids</taxon>
        <taxon>Gentianales</taxon>
        <taxon>Apocynaceae</taxon>
        <taxon>Rauvolfioideae</taxon>
        <taxon>Vinceae</taxon>
        <taxon>Catharanthinae</taxon>
        <taxon>Catharanthus</taxon>
    </lineage>
</organism>
<evidence type="ECO:0000313" key="1">
    <source>
        <dbReference type="EMBL" id="KAI5676604.1"/>
    </source>
</evidence>
<proteinExistence type="predicted"/>
<gene>
    <name evidence="1" type="ORF">M9H77_07554</name>
</gene>
<dbReference type="EMBL" id="CM044702">
    <property type="protein sequence ID" value="KAI5676604.1"/>
    <property type="molecule type" value="Genomic_DNA"/>
</dbReference>
<reference evidence="2" key="1">
    <citation type="journal article" date="2023" name="Nat. Plants">
        <title>Single-cell RNA sequencing provides a high-resolution roadmap for understanding the multicellular compartmentation of specialized metabolism.</title>
        <authorList>
            <person name="Sun S."/>
            <person name="Shen X."/>
            <person name="Li Y."/>
            <person name="Li Y."/>
            <person name="Wang S."/>
            <person name="Li R."/>
            <person name="Zhang H."/>
            <person name="Shen G."/>
            <person name="Guo B."/>
            <person name="Wei J."/>
            <person name="Xu J."/>
            <person name="St-Pierre B."/>
            <person name="Chen S."/>
            <person name="Sun C."/>
        </authorList>
    </citation>
    <scope>NUCLEOTIDE SEQUENCE [LARGE SCALE GENOMIC DNA]</scope>
</reference>
<keyword evidence="2" id="KW-1185">Reference proteome</keyword>
<protein>
    <submittedName>
        <fullName evidence="1">Uncharacterized protein</fullName>
    </submittedName>
</protein>
<accession>A0ACC0BVJ0</accession>
<name>A0ACC0BVJ0_CATRO</name>
<comment type="caution">
    <text evidence="1">The sequence shown here is derived from an EMBL/GenBank/DDBJ whole genome shotgun (WGS) entry which is preliminary data.</text>
</comment>
<evidence type="ECO:0000313" key="2">
    <source>
        <dbReference type="Proteomes" id="UP001060085"/>
    </source>
</evidence>
<sequence>MVEDPGSKCLHYLGKSHGLPCVYELVHRCQYLIPIQLEDVCIFWRKLEICADIPDVHERDMDSEMHDLTSMLEKISTAPISKVREVRHLSKGVICLVLPKDPCPLLTNPPETAVTKGRRKTNSRKRDKFHLEYVSITDRKIGKSSGSGSGSGSSLGSGSSPSPRERGRPPRSGKGRDRGRNSCRSSLSSVVNLDAPSTPFQFNNAFPGFMYDFIQNWKNVVGDGNCGFRVVSNFLFGDENHWAEIRRRMSYDLHHHMNMYVQLFGLLEYVTELIRKMNWIEGLAPVDYWMDTPNHLYVIANTFNLCVILIARFGSTTVLPFYSNMDCTVGMLFIGFIAEQEHFTQLQLRDGCRLPLMQVQW</sequence>